<evidence type="ECO:0000313" key="1">
    <source>
        <dbReference type="EMBL" id="GAI99603.1"/>
    </source>
</evidence>
<dbReference type="AlphaFoldDB" id="X1T327"/>
<dbReference type="EMBL" id="BARW01015844">
    <property type="protein sequence ID" value="GAI99603.1"/>
    <property type="molecule type" value="Genomic_DNA"/>
</dbReference>
<dbReference type="GO" id="GO:0008270">
    <property type="term" value="F:zinc ion binding"/>
    <property type="evidence" value="ECO:0007669"/>
    <property type="project" value="UniProtKB-KW"/>
</dbReference>
<comment type="caution">
    <text evidence="1">The sequence shown here is derived from an EMBL/GenBank/DDBJ whole genome shotgun (WGS) entry which is preliminary data.</text>
</comment>
<dbReference type="PANTHER" id="PTHR24104">
    <property type="entry name" value="E3 UBIQUITIN-PROTEIN LIGASE NHLRC1-RELATED"/>
    <property type="match status" value="1"/>
</dbReference>
<proteinExistence type="predicted"/>
<dbReference type="PANTHER" id="PTHR24104:SF25">
    <property type="entry name" value="PROTEIN LIN-41"/>
    <property type="match status" value="1"/>
</dbReference>
<dbReference type="GO" id="GO:0061630">
    <property type="term" value="F:ubiquitin protein ligase activity"/>
    <property type="evidence" value="ECO:0007669"/>
    <property type="project" value="TreeGrafter"/>
</dbReference>
<dbReference type="GO" id="GO:0043161">
    <property type="term" value="P:proteasome-mediated ubiquitin-dependent protein catabolic process"/>
    <property type="evidence" value="ECO:0007669"/>
    <property type="project" value="TreeGrafter"/>
</dbReference>
<name>X1T327_9ZZZZ</name>
<dbReference type="SUPFAM" id="SSF101898">
    <property type="entry name" value="NHL repeat"/>
    <property type="match status" value="1"/>
</dbReference>
<accession>X1T327</accession>
<gene>
    <name evidence="1" type="ORF">S12H4_27725</name>
</gene>
<dbReference type="InterPro" id="IPR011042">
    <property type="entry name" value="6-blade_b-propeller_TolB-like"/>
</dbReference>
<dbReference type="InterPro" id="IPR050952">
    <property type="entry name" value="TRIM-NHL_E3_ligases"/>
</dbReference>
<dbReference type="Gene3D" id="2.120.10.30">
    <property type="entry name" value="TolB, C-terminal domain"/>
    <property type="match status" value="1"/>
</dbReference>
<evidence type="ECO:0008006" key="2">
    <source>
        <dbReference type="Google" id="ProtNLM"/>
    </source>
</evidence>
<sequence>DSYIYVTDNMDYSLKKFDDQGNLIKKTGRKGQGPGEFLAPRYLGISNEFLYVTDQFKSEIQVFDKNLNYSRSLPISMPVSDLKVLSDDKIAVTTISMSKTGRIFIFNSKGKIKRELLYSDKKSPLMMDNVNFDFDSQGNLYVVYNYQDKIEKFDPEGRKIWTKKLLNIKKIKREKVGQFTLPTKFVYKDVALDSSGNLFILGGGFSKNPSCDVYVLTPEGSHLTTLTLPDSSHCIYVDGNDFLYSRVNEGVTLRKFKIKYVYE</sequence>
<protein>
    <recommendedName>
        <fullName evidence="2">6-bladed beta-propeller</fullName>
    </recommendedName>
</protein>
<dbReference type="GO" id="GO:0000209">
    <property type="term" value="P:protein polyubiquitination"/>
    <property type="evidence" value="ECO:0007669"/>
    <property type="project" value="TreeGrafter"/>
</dbReference>
<organism evidence="1">
    <name type="scientific">marine sediment metagenome</name>
    <dbReference type="NCBI Taxonomy" id="412755"/>
    <lineage>
        <taxon>unclassified sequences</taxon>
        <taxon>metagenomes</taxon>
        <taxon>ecological metagenomes</taxon>
    </lineage>
</organism>
<dbReference type="Pfam" id="PF17170">
    <property type="entry name" value="DUF5128"/>
    <property type="match status" value="1"/>
</dbReference>
<feature type="non-terminal residue" evidence="1">
    <location>
        <position position="1"/>
    </location>
</feature>
<reference evidence="1" key="1">
    <citation type="journal article" date="2014" name="Front. Microbiol.">
        <title>High frequency of phylogenetically diverse reductive dehalogenase-homologous genes in deep subseafloor sedimentary metagenomes.</title>
        <authorList>
            <person name="Kawai M."/>
            <person name="Futagami T."/>
            <person name="Toyoda A."/>
            <person name="Takaki Y."/>
            <person name="Nishi S."/>
            <person name="Hori S."/>
            <person name="Arai W."/>
            <person name="Tsubouchi T."/>
            <person name="Morono Y."/>
            <person name="Uchiyama I."/>
            <person name="Ito T."/>
            <person name="Fujiyama A."/>
            <person name="Inagaki F."/>
            <person name="Takami H."/>
        </authorList>
    </citation>
    <scope>NUCLEOTIDE SEQUENCE</scope>
    <source>
        <strain evidence="1">Expedition CK06-06</strain>
    </source>
</reference>